<comment type="caution">
    <text evidence="2">The sequence shown here is derived from an EMBL/GenBank/DDBJ whole genome shotgun (WGS) entry which is preliminary data.</text>
</comment>
<reference evidence="2" key="1">
    <citation type="journal article" date="2022" name="bioRxiv">
        <title>Sequencing and chromosome-scale assembly of the giantPleurodeles waltlgenome.</title>
        <authorList>
            <person name="Brown T."/>
            <person name="Elewa A."/>
            <person name="Iarovenko S."/>
            <person name="Subramanian E."/>
            <person name="Araus A.J."/>
            <person name="Petzold A."/>
            <person name="Susuki M."/>
            <person name="Suzuki K.-i.T."/>
            <person name="Hayashi T."/>
            <person name="Toyoda A."/>
            <person name="Oliveira C."/>
            <person name="Osipova E."/>
            <person name="Leigh N.D."/>
            <person name="Simon A."/>
            <person name="Yun M.H."/>
        </authorList>
    </citation>
    <scope>NUCLEOTIDE SEQUENCE</scope>
    <source>
        <strain evidence="2">20211129_DDA</strain>
        <tissue evidence="2">Liver</tissue>
    </source>
</reference>
<dbReference type="EMBL" id="JANPWB010000014">
    <property type="protein sequence ID" value="KAJ1095625.1"/>
    <property type="molecule type" value="Genomic_DNA"/>
</dbReference>
<gene>
    <name evidence="2" type="ORF">NDU88_000784</name>
</gene>
<feature type="compositionally biased region" description="Polar residues" evidence="1">
    <location>
        <begin position="1"/>
        <end position="11"/>
    </location>
</feature>
<evidence type="ECO:0000256" key="1">
    <source>
        <dbReference type="SAM" id="MobiDB-lite"/>
    </source>
</evidence>
<proteinExistence type="predicted"/>
<evidence type="ECO:0000313" key="3">
    <source>
        <dbReference type="Proteomes" id="UP001066276"/>
    </source>
</evidence>
<feature type="compositionally biased region" description="Basic and acidic residues" evidence="1">
    <location>
        <begin position="13"/>
        <end position="24"/>
    </location>
</feature>
<sequence length="67" mass="7687">RFIIENSSASFPHTEEVHHREEQCKLPSHAGSSQTTAVQAPLMHTRRFIIENSSASFPHTQEVHHRE</sequence>
<feature type="non-terminal residue" evidence="2">
    <location>
        <position position="67"/>
    </location>
</feature>
<protein>
    <submittedName>
        <fullName evidence="2">Uncharacterized protein</fullName>
    </submittedName>
</protein>
<name>A0AAV7LVR2_PLEWA</name>
<dbReference type="AlphaFoldDB" id="A0AAV7LVR2"/>
<keyword evidence="3" id="KW-1185">Reference proteome</keyword>
<feature type="non-terminal residue" evidence="2">
    <location>
        <position position="1"/>
    </location>
</feature>
<feature type="region of interest" description="Disordered" evidence="1">
    <location>
        <begin position="1"/>
        <end position="41"/>
    </location>
</feature>
<evidence type="ECO:0000313" key="2">
    <source>
        <dbReference type="EMBL" id="KAJ1095625.1"/>
    </source>
</evidence>
<dbReference type="Proteomes" id="UP001066276">
    <property type="component" value="Chromosome 10"/>
</dbReference>
<organism evidence="2 3">
    <name type="scientific">Pleurodeles waltl</name>
    <name type="common">Iberian ribbed newt</name>
    <dbReference type="NCBI Taxonomy" id="8319"/>
    <lineage>
        <taxon>Eukaryota</taxon>
        <taxon>Metazoa</taxon>
        <taxon>Chordata</taxon>
        <taxon>Craniata</taxon>
        <taxon>Vertebrata</taxon>
        <taxon>Euteleostomi</taxon>
        <taxon>Amphibia</taxon>
        <taxon>Batrachia</taxon>
        <taxon>Caudata</taxon>
        <taxon>Salamandroidea</taxon>
        <taxon>Salamandridae</taxon>
        <taxon>Pleurodelinae</taxon>
        <taxon>Pleurodeles</taxon>
    </lineage>
</organism>
<accession>A0AAV7LVR2</accession>